<dbReference type="EC" id="3.1.3.16" evidence="8"/>
<comment type="similarity">
    <text evidence="8">Belongs to the PPP phosphatase family.</text>
</comment>
<comment type="caution">
    <text evidence="10">The sequence shown here is derived from an EMBL/GenBank/DDBJ whole genome shotgun (WGS) entry which is preliminary data.</text>
</comment>
<evidence type="ECO:0000256" key="1">
    <source>
        <dbReference type="ARBA" id="ARBA00001936"/>
    </source>
</evidence>
<dbReference type="PANTHER" id="PTHR11668">
    <property type="entry name" value="SERINE/THREONINE PROTEIN PHOSPHATASE"/>
    <property type="match status" value="1"/>
</dbReference>
<evidence type="ECO:0000256" key="3">
    <source>
        <dbReference type="ARBA" id="ARBA00022801"/>
    </source>
</evidence>
<dbReference type="EMBL" id="JAPFFF010000055">
    <property type="protein sequence ID" value="KAK8838410.1"/>
    <property type="molecule type" value="Genomic_DNA"/>
</dbReference>
<sequence length="431" mass="49678">MDKKASYILSEYSSFTDEELLKIGNVNGKPIPSFEEDLLINLCEEAQETFEKESNVLEIEGDFIIVGDIHGSLHDLLRILNIIYEKKVKALFLGDYIDRGQFSLECITLLFAIKVKYPDTIYLLRGNHEFDSICSLYGFKSEILNNRIDENQYCVYDTYSINQNYYKYTESLYEAFMHAFSYLPIGAIVNKTTFCIHGGLTPKIELIDDINKQVQRPINNFEESELFTDLVWSDPTSSACNSKNPRGCGYLFNREMVENFLEKNSIKRIIRAHQCVINGYKSEFDDKCITIFSVSSYAKLLGNCSSIIQLSNDADTLKVSSFQPLNQLQKSDALFYKVKQMNLDLNTNNHSCISLAYPIPRLNQTIFHSKPNMNNGQIKIRRRVSLRNTKSNIVTLTKPRIARYSYPYQKETVTIIKSNTFKTYCDESIMK</sequence>
<keyword evidence="11" id="KW-1185">Reference proteome</keyword>
<keyword evidence="3 8" id="KW-0378">Hydrolase</keyword>
<dbReference type="InterPro" id="IPR006186">
    <property type="entry name" value="Ser/Thr-sp_prot-phosphatase"/>
</dbReference>
<name>A0ABR2GWV1_9EUKA</name>
<evidence type="ECO:0000256" key="2">
    <source>
        <dbReference type="ARBA" id="ARBA00022723"/>
    </source>
</evidence>
<accession>A0ABR2GWV1</accession>
<evidence type="ECO:0000256" key="7">
    <source>
        <dbReference type="ARBA" id="ARBA00048336"/>
    </source>
</evidence>
<gene>
    <name evidence="10" type="ORF">M9Y10_033036</name>
</gene>
<evidence type="ECO:0000256" key="6">
    <source>
        <dbReference type="ARBA" id="ARBA00047761"/>
    </source>
</evidence>
<evidence type="ECO:0000256" key="8">
    <source>
        <dbReference type="RuleBase" id="RU004273"/>
    </source>
</evidence>
<keyword evidence="4" id="KW-0904">Protein phosphatase</keyword>
<keyword evidence="2" id="KW-0479">Metal-binding</keyword>
<dbReference type="PANTHER" id="PTHR11668:SF300">
    <property type="entry name" value="SERINE_THREONINE-PROTEIN PHOSPHATASE"/>
    <property type="match status" value="1"/>
</dbReference>
<evidence type="ECO:0000256" key="4">
    <source>
        <dbReference type="ARBA" id="ARBA00022912"/>
    </source>
</evidence>
<comment type="cofactor">
    <cofactor evidence="1">
        <name>Mn(2+)</name>
        <dbReference type="ChEBI" id="CHEBI:29035"/>
    </cofactor>
</comment>
<organism evidence="10 11">
    <name type="scientific">Tritrichomonas musculus</name>
    <dbReference type="NCBI Taxonomy" id="1915356"/>
    <lineage>
        <taxon>Eukaryota</taxon>
        <taxon>Metamonada</taxon>
        <taxon>Parabasalia</taxon>
        <taxon>Tritrichomonadida</taxon>
        <taxon>Tritrichomonadidae</taxon>
        <taxon>Tritrichomonas</taxon>
    </lineage>
</organism>
<dbReference type="PRINTS" id="PR00114">
    <property type="entry name" value="STPHPHTASE"/>
</dbReference>
<dbReference type="SMART" id="SM00156">
    <property type="entry name" value="PP2Ac"/>
    <property type="match status" value="1"/>
</dbReference>
<dbReference type="InterPro" id="IPR050341">
    <property type="entry name" value="PP1_catalytic_subunit"/>
</dbReference>
<dbReference type="SUPFAM" id="SSF56300">
    <property type="entry name" value="Metallo-dependent phosphatases"/>
    <property type="match status" value="1"/>
</dbReference>
<evidence type="ECO:0000259" key="9">
    <source>
        <dbReference type="PROSITE" id="PS00125"/>
    </source>
</evidence>
<dbReference type="InterPro" id="IPR029052">
    <property type="entry name" value="Metallo-depent_PP-like"/>
</dbReference>
<comment type="catalytic activity">
    <reaction evidence="7 8">
        <text>O-phospho-L-threonyl-[protein] + H2O = L-threonyl-[protein] + phosphate</text>
        <dbReference type="Rhea" id="RHEA:47004"/>
        <dbReference type="Rhea" id="RHEA-COMP:11060"/>
        <dbReference type="Rhea" id="RHEA-COMP:11605"/>
        <dbReference type="ChEBI" id="CHEBI:15377"/>
        <dbReference type="ChEBI" id="CHEBI:30013"/>
        <dbReference type="ChEBI" id="CHEBI:43474"/>
        <dbReference type="ChEBI" id="CHEBI:61977"/>
        <dbReference type="EC" id="3.1.3.16"/>
    </reaction>
</comment>
<dbReference type="InterPro" id="IPR004843">
    <property type="entry name" value="Calcineurin-like_PHP"/>
</dbReference>
<evidence type="ECO:0000313" key="10">
    <source>
        <dbReference type="EMBL" id="KAK8838410.1"/>
    </source>
</evidence>
<dbReference type="Gene3D" id="3.60.21.10">
    <property type="match status" value="1"/>
</dbReference>
<evidence type="ECO:0000313" key="11">
    <source>
        <dbReference type="Proteomes" id="UP001470230"/>
    </source>
</evidence>
<keyword evidence="5" id="KW-0464">Manganese</keyword>
<reference evidence="10 11" key="1">
    <citation type="submission" date="2024-04" db="EMBL/GenBank/DDBJ databases">
        <title>Tritrichomonas musculus Genome.</title>
        <authorList>
            <person name="Alves-Ferreira E."/>
            <person name="Grigg M."/>
            <person name="Lorenzi H."/>
            <person name="Galac M."/>
        </authorList>
    </citation>
    <scope>NUCLEOTIDE SEQUENCE [LARGE SCALE GENOMIC DNA]</scope>
    <source>
        <strain evidence="10 11">EAF2021</strain>
    </source>
</reference>
<dbReference type="Proteomes" id="UP001470230">
    <property type="component" value="Unassembled WGS sequence"/>
</dbReference>
<feature type="domain" description="Serine/threonine specific protein phosphatases" evidence="9">
    <location>
        <begin position="124"/>
        <end position="129"/>
    </location>
</feature>
<dbReference type="PROSITE" id="PS00125">
    <property type="entry name" value="SER_THR_PHOSPHATASE"/>
    <property type="match status" value="1"/>
</dbReference>
<dbReference type="Pfam" id="PF00149">
    <property type="entry name" value="Metallophos"/>
    <property type="match status" value="1"/>
</dbReference>
<comment type="catalytic activity">
    <reaction evidence="6">
        <text>O-phospho-L-seryl-[protein] + H2O = L-seryl-[protein] + phosphate</text>
        <dbReference type="Rhea" id="RHEA:20629"/>
        <dbReference type="Rhea" id="RHEA-COMP:9863"/>
        <dbReference type="Rhea" id="RHEA-COMP:11604"/>
        <dbReference type="ChEBI" id="CHEBI:15377"/>
        <dbReference type="ChEBI" id="CHEBI:29999"/>
        <dbReference type="ChEBI" id="CHEBI:43474"/>
        <dbReference type="ChEBI" id="CHEBI:83421"/>
        <dbReference type="EC" id="3.1.3.16"/>
    </reaction>
</comment>
<proteinExistence type="inferred from homology"/>
<protein>
    <recommendedName>
        <fullName evidence="8">Serine/threonine-protein phosphatase</fullName>
        <ecNumber evidence="8">3.1.3.16</ecNumber>
    </recommendedName>
</protein>
<evidence type="ECO:0000256" key="5">
    <source>
        <dbReference type="ARBA" id="ARBA00023211"/>
    </source>
</evidence>